<feature type="transmembrane region" description="Helical" evidence="7">
    <location>
        <begin position="131"/>
        <end position="149"/>
    </location>
</feature>
<evidence type="ECO:0000256" key="4">
    <source>
        <dbReference type="ARBA" id="ARBA00022840"/>
    </source>
</evidence>
<dbReference type="InterPro" id="IPR027417">
    <property type="entry name" value="P-loop_NTPase"/>
</dbReference>
<dbReference type="GO" id="GO:0005886">
    <property type="term" value="C:plasma membrane"/>
    <property type="evidence" value="ECO:0007669"/>
    <property type="project" value="UniProtKB-SubCell"/>
</dbReference>
<sequence>MPDASPIPSNARACRIGSALSLAAALVWPLQAVPVALVLSDLLAGQAPAPILSAAVAFFALGALRTALGSAAQRLLSACAEAQIAALRDEFVTVEARAATPSALGGAGAMAALASDKLEILRAAIQRYRPARLRATVMPLVILALSAWFSWAVALVLLLAGPLIPLFMALVGWAAREASERQLGEIGQFSDILADRLAALSDLTLIGAGGPVINGFAEASDSLRQRTMAVLRIAFLSSTVLELFAALGVAMVAVWVGFSLLGAIGWGSWGAPLTPFAGLYLLLLAPDFFQPLRDVAAAWHDRAGADAVQAELDAWRDEDRPTLPGQGLPAMPMPTTTIRLRGLTLPRGPRLPDIDIAPGETLALTGPSGVGKTTLLRVIAGLERPAAGGVLLGETPLDEGTVDAWRAGIGWMPQAPWFLNRSLRHNVGFGAPLRSEVLEQARLAPVLATLPQGDLTTLGERGAGLSGGESRRVSLARALHGGPSVLLADEPTADLDATTAEAVIDGLMGFAASGGTLIAATHDPRLIARLDRALRLVPAQEDTV</sequence>
<dbReference type="SMART" id="SM00382">
    <property type="entry name" value="AAA"/>
    <property type="match status" value="1"/>
</dbReference>
<dbReference type="CDD" id="cd18584">
    <property type="entry name" value="ABC_6TM_AarD_CydD"/>
    <property type="match status" value="1"/>
</dbReference>
<reference evidence="10" key="1">
    <citation type="submission" date="2021-04" db="EMBL/GenBank/DDBJ databases">
        <authorList>
            <person name="Yoon J."/>
        </authorList>
    </citation>
    <scope>NUCLEOTIDE SEQUENCE</scope>
    <source>
        <strain evidence="10">KMU-90</strain>
    </source>
</reference>
<dbReference type="InterPro" id="IPR036640">
    <property type="entry name" value="ABC1_TM_sf"/>
</dbReference>
<evidence type="ECO:0000256" key="5">
    <source>
        <dbReference type="ARBA" id="ARBA00022989"/>
    </source>
</evidence>
<dbReference type="PANTHER" id="PTHR24221:SF590">
    <property type="entry name" value="COMPONENT LINKED WITH THE ASSEMBLY OF CYTOCHROME' TRANSPORT TRANSMEMBRANE ATP-BINDING PROTEIN ABC TRANSPORTER CYDD-RELATED"/>
    <property type="match status" value="1"/>
</dbReference>
<dbReference type="GO" id="GO:0140359">
    <property type="term" value="F:ABC-type transporter activity"/>
    <property type="evidence" value="ECO:0007669"/>
    <property type="project" value="InterPro"/>
</dbReference>
<evidence type="ECO:0000256" key="1">
    <source>
        <dbReference type="ARBA" id="ARBA00004651"/>
    </source>
</evidence>
<dbReference type="PROSITE" id="PS50893">
    <property type="entry name" value="ABC_TRANSPORTER_2"/>
    <property type="match status" value="1"/>
</dbReference>
<feature type="domain" description="ABC transmembrane type-1" evidence="9">
    <location>
        <begin position="16"/>
        <end position="304"/>
    </location>
</feature>
<dbReference type="Pfam" id="PF00005">
    <property type="entry name" value="ABC_tran"/>
    <property type="match status" value="1"/>
</dbReference>
<evidence type="ECO:0000313" key="10">
    <source>
        <dbReference type="EMBL" id="MBS0124694.1"/>
    </source>
</evidence>
<evidence type="ECO:0000256" key="6">
    <source>
        <dbReference type="ARBA" id="ARBA00023136"/>
    </source>
</evidence>
<gene>
    <name evidence="10" type="ORF">KB874_11150</name>
</gene>
<dbReference type="SUPFAM" id="SSF52540">
    <property type="entry name" value="P-loop containing nucleoside triphosphate hydrolases"/>
    <property type="match status" value="1"/>
</dbReference>
<evidence type="ECO:0000256" key="3">
    <source>
        <dbReference type="ARBA" id="ARBA00022741"/>
    </source>
</evidence>
<evidence type="ECO:0000313" key="11">
    <source>
        <dbReference type="Proteomes" id="UP000681356"/>
    </source>
</evidence>
<dbReference type="Pfam" id="PF00664">
    <property type="entry name" value="ABC_membrane"/>
    <property type="match status" value="1"/>
</dbReference>
<dbReference type="InterPro" id="IPR003593">
    <property type="entry name" value="AAA+_ATPase"/>
</dbReference>
<dbReference type="SUPFAM" id="SSF90123">
    <property type="entry name" value="ABC transporter transmembrane region"/>
    <property type="match status" value="1"/>
</dbReference>
<dbReference type="InterPro" id="IPR017871">
    <property type="entry name" value="ABC_transporter-like_CS"/>
</dbReference>
<comment type="subcellular location">
    <subcellularLocation>
        <location evidence="1">Cell membrane</location>
        <topology evidence="1">Multi-pass membrane protein</topology>
    </subcellularLocation>
</comment>
<dbReference type="Gene3D" id="1.20.1560.10">
    <property type="entry name" value="ABC transporter type 1, transmembrane domain"/>
    <property type="match status" value="1"/>
</dbReference>
<feature type="transmembrane region" description="Helical" evidence="7">
    <location>
        <begin position="155"/>
        <end position="175"/>
    </location>
</feature>
<keyword evidence="5 7" id="KW-1133">Transmembrane helix</keyword>
<dbReference type="PANTHER" id="PTHR24221">
    <property type="entry name" value="ATP-BINDING CASSETTE SUB-FAMILY B"/>
    <property type="match status" value="1"/>
</dbReference>
<dbReference type="InterPro" id="IPR039421">
    <property type="entry name" value="Type_1_exporter"/>
</dbReference>
<name>A0A8J7WE24_9RHOB</name>
<feature type="transmembrane region" description="Helical" evidence="7">
    <location>
        <begin position="48"/>
        <end position="68"/>
    </location>
</feature>
<organism evidence="10 11">
    <name type="scientific">Thetidibacter halocola</name>
    <dbReference type="NCBI Taxonomy" id="2827239"/>
    <lineage>
        <taxon>Bacteria</taxon>
        <taxon>Pseudomonadati</taxon>
        <taxon>Pseudomonadota</taxon>
        <taxon>Alphaproteobacteria</taxon>
        <taxon>Rhodobacterales</taxon>
        <taxon>Roseobacteraceae</taxon>
        <taxon>Thetidibacter</taxon>
    </lineage>
</organism>
<dbReference type="PROSITE" id="PS00211">
    <property type="entry name" value="ABC_TRANSPORTER_1"/>
    <property type="match status" value="1"/>
</dbReference>
<feature type="domain" description="ABC transporter" evidence="8">
    <location>
        <begin position="333"/>
        <end position="544"/>
    </location>
</feature>
<keyword evidence="4 10" id="KW-0067">ATP-binding</keyword>
<protein>
    <submittedName>
        <fullName evidence="10">ATP-binding cassette domain-containing protein</fullName>
    </submittedName>
</protein>
<feature type="transmembrane region" description="Helical" evidence="7">
    <location>
        <begin position="233"/>
        <end position="258"/>
    </location>
</feature>
<evidence type="ECO:0000259" key="8">
    <source>
        <dbReference type="PROSITE" id="PS50893"/>
    </source>
</evidence>
<dbReference type="RefSeq" id="WP_212536658.1">
    <property type="nucleotide sequence ID" value="NZ_JAGTUU010000004.1"/>
</dbReference>
<evidence type="ECO:0000259" key="9">
    <source>
        <dbReference type="PROSITE" id="PS50929"/>
    </source>
</evidence>
<comment type="caution">
    <text evidence="10">The sequence shown here is derived from an EMBL/GenBank/DDBJ whole genome shotgun (WGS) entry which is preliminary data.</text>
</comment>
<keyword evidence="11" id="KW-1185">Reference proteome</keyword>
<dbReference type="GO" id="GO:0016887">
    <property type="term" value="F:ATP hydrolysis activity"/>
    <property type="evidence" value="ECO:0007669"/>
    <property type="project" value="InterPro"/>
</dbReference>
<evidence type="ECO:0000256" key="2">
    <source>
        <dbReference type="ARBA" id="ARBA00022692"/>
    </source>
</evidence>
<dbReference type="Gene3D" id="3.40.50.300">
    <property type="entry name" value="P-loop containing nucleotide triphosphate hydrolases"/>
    <property type="match status" value="1"/>
</dbReference>
<proteinExistence type="predicted"/>
<evidence type="ECO:0000256" key="7">
    <source>
        <dbReference type="SAM" id="Phobius"/>
    </source>
</evidence>
<dbReference type="Proteomes" id="UP000681356">
    <property type="component" value="Unassembled WGS sequence"/>
</dbReference>
<dbReference type="EMBL" id="JAGTUU010000004">
    <property type="protein sequence ID" value="MBS0124694.1"/>
    <property type="molecule type" value="Genomic_DNA"/>
</dbReference>
<keyword evidence="6 7" id="KW-0472">Membrane</keyword>
<dbReference type="InterPro" id="IPR003439">
    <property type="entry name" value="ABC_transporter-like_ATP-bd"/>
</dbReference>
<dbReference type="PROSITE" id="PS50929">
    <property type="entry name" value="ABC_TM1F"/>
    <property type="match status" value="1"/>
</dbReference>
<feature type="transmembrane region" description="Helical" evidence="7">
    <location>
        <begin position="264"/>
        <end position="283"/>
    </location>
</feature>
<dbReference type="GO" id="GO:0005524">
    <property type="term" value="F:ATP binding"/>
    <property type="evidence" value="ECO:0007669"/>
    <property type="project" value="UniProtKB-KW"/>
</dbReference>
<keyword evidence="2 7" id="KW-0812">Transmembrane</keyword>
<keyword evidence="3" id="KW-0547">Nucleotide-binding</keyword>
<dbReference type="InterPro" id="IPR011527">
    <property type="entry name" value="ABC1_TM_dom"/>
</dbReference>
<accession>A0A8J7WE24</accession>
<dbReference type="AlphaFoldDB" id="A0A8J7WE24"/>